<proteinExistence type="predicted"/>
<protein>
    <submittedName>
        <fullName evidence="1">Uncharacterized protein</fullName>
    </submittedName>
</protein>
<gene>
    <name evidence="1" type="ORF">LENED_011251</name>
</gene>
<dbReference type="Proteomes" id="UP000188533">
    <property type="component" value="Unassembled WGS sequence"/>
</dbReference>
<organism evidence="1 2">
    <name type="scientific">Lentinula edodes</name>
    <name type="common">Shiitake mushroom</name>
    <name type="synonym">Lentinus edodes</name>
    <dbReference type="NCBI Taxonomy" id="5353"/>
    <lineage>
        <taxon>Eukaryota</taxon>
        <taxon>Fungi</taxon>
        <taxon>Dikarya</taxon>
        <taxon>Basidiomycota</taxon>
        <taxon>Agaricomycotina</taxon>
        <taxon>Agaricomycetes</taxon>
        <taxon>Agaricomycetidae</taxon>
        <taxon>Agaricales</taxon>
        <taxon>Marasmiineae</taxon>
        <taxon>Omphalotaceae</taxon>
        <taxon>Lentinula</taxon>
    </lineage>
</organism>
<evidence type="ECO:0000313" key="2">
    <source>
        <dbReference type="Proteomes" id="UP000188533"/>
    </source>
</evidence>
<sequence>MTTALPISLPGMSAAPQFFPSASGFEIKGPVFNSHIYPLPIEAPPHASTLPSPSKLTSLAHDYNSVPLVESEIYAQMLLLRKKGYPLWKPKSDNSRLPESYKREGIHIGDVGILTESGGFDYLFNICQGPHHELNLGRVPDDFRPILDFDCDDTEDYTQEYELGSHVASDPNRIHQRRIPASPTPNNPFKNRLHSAIPDEVGAGLSYSSTASKGALLVLPEGGKRVDHLHRARFEKYAAECAPSWYMHVNGALGRTAYNGSLYLVTGFDKARAWGVASFSDAIPENIQLEYVPKSTHSEDRYPKYWFRTCNSASSSSGADDRYGQQSGCIFLRGFKIAVRETWFREKVTEILHIYNLDADSLFPKAPNPEARWSSILRRWLYPLHQIPTPSEHKFALDEDAKKVDLDYISSIHIYHPSDIINHWILQNSSELDVAITHDDDWATVIQDDDQQMPDDEELIRRIQTSNLHVQHGLTASGYTYACFVLSQKPRISIHNQKLGDLTAQAKILRGDIHMQTLQMQQLQTQYASMPNHIMMARMRFLEINIAEKRQDLDDIMTLLSQLNNRGNSKGNTIHTSALREFPDSGNRLGQSSSFGNVMQSPVANSFAGSSRTLLPTADEHTSKWTNPDWEAVVKSLQNEDIHHTVENVEEIERDDTLPSYSTIMFQENFDAYLLDASIDIQDEDEYNMGTPDLIPSSSNSSPFYGFGKMDNHTLALLDVKQQEYNQLRLGLNSNCLYNSKPLLFLFKLPRLHCDALFHISACVSRSHICCFGRTFQCSIYQ</sequence>
<evidence type="ECO:0000313" key="1">
    <source>
        <dbReference type="EMBL" id="GAW09120.1"/>
    </source>
</evidence>
<reference evidence="1 2" key="1">
    <citation type="submission" date="2016-08" db="EMBL/GenBank/DDBJ databases">
        <authorList>
            <consortium name="Lentinula edodes genome sequencing consortium"/>
            <person name="Sakamoto Y."/>
            <person name="Nakade K."/>
            <person name="Sato S."/>
            <person name="Yoshida Y."/>
            <person name="Miyazaki K."/>
            <person name="Natsume S."/>
            <person name="Konno N."/>
        </authorList>
    </citation>
    <scope>NUCLEOTIDE SEQUENCE [LARGE SCALE GENOMIC DNA]</scope>
    <source>
        <strain evidence="1 2">NBRC 111202</strain>
    </source>
</reference>
<name>A0A1Q3EPI6_LENED</name>
<dbReference type="EMBL" id="BDGU01001021">
    <property type="protein sequence ID" value="GAW09120.1"/>
    <property type="molecule type" value="Genomic_DNA"/>
</dbReference>
<dbReference type="STRING" id="5353.A0A1Q3EPI6"/>
<comment type="caution">
    <text evidence="1">The sequence shown here is derived from an EMBL/GenBank/DDBJ whole genome shotgun (WGS) entry which is preliminary data.</text>
</comment>
<reference evidence="1 2" key="2">
    <citation type="submission" date="2017-02" db="EMBL/GenBank/DDBJ databases">
        <title>A genome survey and senescence transcriptome analysis in Lentinula edodes.</title>
        <authorList>
            <person name="Sakamoto Y."/>
            <person name="Nakade K."/>
            <person name="Sato S."/>
            <person name="Yoshida Y."/>
            <person name="Miyazaki K."/>
            <person name="Natsume S."/>
            <person name="Konno N."/>
        </authorList>
    </citation>
    <scope>NUCLEOTIDE SEQUENCE [LARGE SCALE GENOMIC DNA]</scope>
    <source>
        <strain evidence="1 2">NBRC 111202</strain>
    </source>
</reference>
<accession>A0A1Q3EPI6</accession>
<keyword evidence="2" id="KW-1185">Reference proteome</keyword>
<dbReference type="AlphaFoldDB" id="A0A1Q3EPI6"/>